<organism evidence="1 2">
    <name type="scientific">Segniliparus rugosus (strain ATCC BAA-974 / DSM 45345 / CCUG 50838 / CIP 108380 / JCM 13579 / CDC 945)</name>
    <dbReference type="NCBI Taxonomy" id="679197"/>
    <lineage>
        <taxon>Bacteria</taxon>
        <taxon>Bacillati</taxon>
        <taxon>Actinomycetota</taxon>
        <taxon>Actinomycetes</taxon>
        <taxon>Mycobacteriales</taxon>
        <taxon>Segniliparaceae</taxon>
        <taxon>Segniliparus</taxon>
    </lineage>
</organism>
<dbReference type="InterPro" id="IPR021226">
    <property type="entry name" value="Phage_gene29"/>
</dbReference>
<dbReference type="OrthoDB" id="4419629at2"/>
<dbReference type="STRING" id="679197.HMPREF9336_02194"/>
<evidence type="ECO:0008006" key="3">
    <source>
        <dbReference type="Google" id="ProtNLM"/>
    </source>
</evidence>
<reference evidence="1 2" key="1">
    <citation type="journal article" date="2011" name="Stand. Genomic Sci.">
        <title>High quality draft genome sequence of Segniliparus rugosus CDC 945(T)= (ATCC BAA-974(T)).</title>
        <authorList>
            <person name="Earl A.M."/>
            <person name="Desjardins C.A."/>
            <person name="Fitzgerald M.G."/>
            <person name="Arachchi H.M."/>
            <person name="Zeng Q."/>
            <person name="Mehta T."/>
            <person name="Griggs A."/>
            <person name="Birren B.W."/>
            <person name="Toney N.C."/>
            <person name="Carr J."/>
            <person name="Posey J."/>
            <person name="Butler W.R."/>
        </authorList>
    </citation>
    <scope>NUCLEOTIDE SEQUENCE [LARGE SCALE GENOMIC DNA]</scope>
    <source>
        <strain evidence="2">ATCC BAA-974 / DSM 45345 / CCUG 50838 / CIP 108380 / JCM 13579 / CDC 945</strain>
    </source>
</reference>
<accession>E5XRS2</accession>
<dbReference type="AlphaFoldDB" id="E5XRS2"/>
<dbReference type="Pfam" id="PF10910">
    <property type="entry name" value="Phage_gene29"/>
    <property type="match status" value="1"/>
</dbReference>
<gene>
    <name evidence="1" type="ORF">HMPREF9336_02194</name>
</gene>
<keyword evidence="2" id="KW-1185">Reference proteome</keyword>
<comment type="caution">
    <text evidence="1">The sequence shown here is derived from an EMBL/GenBank/DDBJ whole genome shotgun (WGS) entry which is preliminary data.</text>
</comment>
<evidence type="ECO:0000313" key="1">
    <source>
        <dbReference type="EMBL" id="EFV12937.1"/>
    </source>
</evidence>
<proteinExistence type="predicted"/>
<dbReference type="HOGENOM" id="CLU_153083_0_0_11"/>
<dbReference type="RefSeq" id="WP_007470321.1">
    <property type="nucleotide sequence ID" value="NZ_KI391953.1"/>
</dbReference>
<dbReference type="EMBL" id="ACZI02000002">
    <property type="protein sequence ID" value="EFV12937.1"/>
    <property type="molecule type" value="Genomic_DNA"/>
</dbReference>
<name>E5XRS2_SEGRC</name>
<protein>
    <recommendedName>
        <fullName evidence="3">Minor tail protein</fullName>
    </recommendedName>
</protein>
<sequence length="152" mass="16926">MNPAKPIPSQQEANFNNPDEHFVWALRNLPAYAGVGMVTHSGFLRAWSRHLWDCGFVHRDYLVSLAGDDGTIPVDKLPQQRIKFQEPMRGPHHQYNGAGRWVDADAADPEPVTIPNVHELTVQERHALLYQLHQAGMVPAPPAGPSLAEVVE</sequence>
<dbReference type="Proteomes" id="UP000004816">
    <property type="component" value="Unassembled WGS sequence"/>
</dbReference>
<evidence type="ECO:0000313" key="2">
    <source>
        <dbReference type="Proteomes" id="UP000004816"/>
    </source>
</evidence>